<dbReference type="AlphaFoldDB" id="A0A1Y6G6G2"/>
<sequence>MVSGTSKSLTRLRLSPAERTLTFPALPSPCRDGGAFCSTTSI</sequence>
<organism evidence="1 2">
    <name type="scientific">Devosia lucknowensis</name>
    <dbReference type="NCBI Taxonomy" id="1096929"/>
    <lineage>
        <taxon>Bacteria</taxon>
        <taxon>Pseudomonadati</taxon>
        <taxon>Pseudomonadota</taxon>
        <taxon>Alphaproteobacteria</taxon>
        <taxon>Hyphomicrobiales</taxon>
        <taxon>Devosiaceae</taxon>
        <taxon>Devosia</taxon>
    </lineage>
</organism>
<name>A0A1Y6G6G2_9HYPH</name>
<reference evidence="2" key="1">
    <citation type="submission" date="2017-04" db="EMBL/GenBank/DDBJ databases">
        <authorList>
            <person name="Varghese N."/>
            <person name="Submissions S."/>
        </authorList>
    </citation>
    <scope>NUCLEOTIDE SEQUENCE [LARGE SCALE GENOMIC DNA]</scope>
</reference>
<proteinExistence type="predicted"/>
<gene>
    <name evidence="1" type="ORF">SAMN06295905_2965</name>
</gene>
<evidence type="ECO:0000313" key="2">
    <source>
        <dbReference type="Proteomes" id="UP000194474"/>
    </source>
</evidence>
<accession>A0A1Y6G6G2</accession>
<protein>
    <submittedName>
        <fullName evidence="1">Uncharacterized protein</fullName>
    </submittedName>
</protein>
<dbReference type="Proteomes" id="UP000194474">
    <property type="component" value="Unassembled WGS sequence"/>
</dbReference>
<dbReference type="EMBL" id="FXWK01000002">
    <property type="protein sequence ID" value="SMQ85676.1"/>
    <property type="molecule type" value="Genomic_DNA"/>
</dbReference>
<keyword evidence="2" id="KW-1185">Reference proteome</keyword>
<evidence type="ECO:0000313" key="1">
    <source>
        <dbReference type="EMBL" id="SMQ85676.1"/>
    </source>
</evidence>